<feature type="region of interest" description="Disordered" evidence="1">
    <location>
        <begin position="60"/>
        <end position="80"/>
    </location>
</feature>
<name>A0A6G0TFI1_APHGL</name>
<comment type="caution">
    <text evidence="3">The sequence shown here is derived from an EMBL/GenBank/DDBJ whole genome shotgun (WGS) entry which is preliminary data.</text>
</comment>
<keyword evidence="4" id="KW-1185">Reference proteome</keyword>
<reference evidence="3 4" key="1">
    <citation type="submission" date="2019-08" db="EMBL/GenBank/DDBJ databases">
        <title>The genome of the soybean aphid Biotype 1, its phylome, world population structure and adaptation to the North American continent.</title>
        <authorList>
            <person name="Giordano R."/>
            <person name="Donthu R.K."/>
            <person name="Hernandez A.G."/>
            <person name="Wright C.L."/>
            <person name="Zimin A.V."/>
        </authorList>
    </citation>
    <scope>NUCLEOTIDE SEQUENCE [LARGE SCALE GENOMIC DNA]</scope>
    <source>
        <tissue evidence="3">Whole aphids</tissue>
    </source>
</reference>
<keyword evidence="2" id="KW-1133">Transmembrane helix</keyword>
<sequence length="199" mass="22264">MYYNLPCDLFQQSQGKLAFSYACMHDAELVEALWKVDLDYGSSGATSDSYGPSPYNVTSAGSFLSPGDEPPSRNHTFSNPPSSSYPLWHIPPLNTNSSDLSPSSSSFSNRFERTLNSNGNSWEVDNLLVDLKNTGTFLCYTANVLLTQRVKKFGNLNTDDSSHILFTYFSKAVFTLCIVVAAFAYRPTHRSFHMQLFYQ</sequence>
<dbReference type="Proteomes" id="UP000475862">
    <property type="component" value="Unassembled WGS sequence"/>
</dbReference>
<evidence type="ECO:0000313" key="4">
    <source>
        <dbReference type="Proteomes" id="UP000475862"/>
    </source>
</evidence>
<keyword evidence="2" id="KW-0812">Transmembrane</keyword>
<organism evidence="3 4">
    <name type="scientific">Aphis glycines</name>
    <name type="common">Soybean aphid</name>
    <dbReference type="NCBI Taxonomy" id="307491"/>
    <lineage>
        <taxon>Eukaryota</taxon>
        <taxon>Metazoa</taxon>
        <taxon>Ecdysozoa</taxon>
        <taxon>Arthropoda</taxon>
        <taxon>Hexapoda</taxon>
        <taxon>Insecta</taxon>
        <taxon>Pterygota</taxon>
        <taxon>Neoptera</taxon>
        <taxon>Paraneoptera</taxon>
        <taxon>Hemiptera</taxon>
        <taxon>Sternorrhyncha</taxon>
        <taxon>Aphidomorpha</taxon>
        <taxon>Aphidoidea</taxon>
        <taxon>Aphididae</taxon>
        <taxon>Aphidini</taxon>
        <taxon>Aphis</taxon>
        <taxon>Aphis</taxon>
    </lineage>
</organism>
<dbReference type="AlphaFoldDB" id="A0A6G0TFI1"/>
<gene>
    <name evidence="3" type="ORF">AGLY_010245</name>
</gene>
<evidence type="ECO:0000256" key="1">
    <source>
        <dbReference type="SAM" id="MobiDB-lite"/>
    </source>
</evidence>
<feature type="transmembrane region" description="Helical" evidence="2">
    <location>
        <begin position="165"/>
        <end position="185"/>
    </location>
</feature>
<dbReference type="EMBL" id="VYZN01000040">
    <property type="protein sequence ID" value="KAE9532043.1"/>
    <property type="molecule type" value="Genomic_DNA"/>
</dbReference>
<accession>A0A6G0TFI1</accession>
<dbReference type="OrthoDB" id="10369479at2759"/>
<keyword evidence="2" id="KW-0472">Membrane</keyword>
<protein>
    <submittedName>
        <fullName evidence="3">Uncharacterized protein</fullName>
    </submittedName>
</protein>
<evidence type="ECO:0000256" key="2">
    <source>
        <dbReference type="SAM" id="Phobius"/>
    </source>
</evidence>
<evidence type="ECO:0000313" key="3">
    <source>
        <dbReference type="EMBL" id="KAE9532043.1"/>
    </source>
</evidence>
<proteinExistence type="predicted"/>